<organism evidence="2 3">
    <name type="scientific">Marasmiellus scandens</name>
    <dbReference type="NCBI Taxonomy" id="2682957"/>
    <lineage>
        <taxon>Eukaryota</taxon>
        <taxon>Fungi</taxon>
        <taxon>Dikarya</taxon>
        <taxon>Basidiomycota</taxon>
        <taxon>Agaricomycotina</taxon>
        <taxon>Agaricomycetes</taxon>
        <taxon>Agaricomycetidae</taxon>
        <taxon>Agaricales</taxon>
        <taxon>Marasmiineae</taxon>
        <taxon>Omphalotaceae</taxon>
        <taxon>Marasmiellus</taxon>
    </lineage>
</organism>
<evidence type="ECO:0000313" key="3">
    <source>
        <dbReference type="Proteomes" id="UP001498398"/>
    </source>
</evidence>
<comment type="caution">
    <text evidence="2">The sequence shown here is derived from an EMBL/GenBank/DDBJ whole genome shotgun (WGS) entry which is preliminary data.</text>
</comment>
<gene>
    <name evidence="2" type="ORF">VKT23_012500</name>
</gene>
<dbReference type="Proteomes" id="UP001498398">
    <property type="component" value="Unassembled WGS sequence"/>
</dbReference>
<keyword evidence="3" id="KW-1185">Reference proteome</keyword>
<name>A0ABR1J5U1_9AGAR</name>
<dbReference type="EMBL" id="JBANRG010000031">
    <property type="protein sequence ID" value="KAK7451169.1"/>
    <property type="molecule type" value="Genomic_DNA"/>
</dbReference>
<feature type="chain" id="PRO_5047010688" evidence="1">
    <location>
        <begin position="19"/>
        <end position="144"/>
    </location>
</feature>
<protein>
    <submittedName>
        <fullName evidence="2">Uncharacterized protein</fullName>
    </submittedName>
</protein>
<evidence type="ECO:0000313" key="2">
    <source>
        <dbReference type="EMBL" id="KAK7451169.1"/>
    </source>
</evidence>
<sequence>MQFTSFVAIALSTVVALGSNSNTQTRVNIGTVQVSPTTFGIGDAVTITYRTASADFPPSPYFIDFYLRGKLPRQRGQVAFTPFYLLSRNVYPFDEQTFVLGTQIPGVPTPTSDWQIWTEVIYPIDSNATLQVGSIPVSVTLIRD</sequence>
<reference evidence="2 3" key="1">
    <citation type="submission" date="2024-01" db="EMBL/GenBank/DDBJ databases">
        <title>A draft genome for the cacao thread blight pathogen Marasmiellus scandens.</title>
        <authorList>
            <person name="Baruah I.K."/>
            <person name="Leung J."/>
            <person name="Bukari Y."/>
            <person name="Amoako-Attah I."/>
            <person name="Meinhardt L.W."/>
            <person name="Bailey B.A."/>
            <person name="Cohen S.P."/>
        </authorList>
    </citation>
    <scope>NUCLEOTIDE SEQUENCE [LARGE SCALE GENOMIC DNA]</scope>
    <source>
        <strain evidence="2 3">GH-19</strain>
    </source>
</reference>
<keyword evidence="1" id="KW-0732">Signal</keyword>
<feature type="signal peptide" evidence="1">
    <location>
        <begin position="1"/>
        <end position="18"/>
    </location>
</feature>
<accession>A0ABR1J5U1</accession>
<evidence type="ECO:0000256" key="1">
    <source>
        <dbReference type="SAM" id="SignalP"/>
    </source>
</evidence>
<proteinExistence type="predicted"/>